<evidence type="ECO:0000313" key="10">
    <source>
        <dbReference type="Proteomes" id="UP000092574"/>
    </source>
</evidence>
<keyword evidence="10" id="KW-1185">Reference proteome</keyword>
<dbReference type="InterPro" id="IPR020846">
    <property type="entry name" value="MFS_dom"/>
</dbReference>
<dbReference type="SUPFAM" id="SSF103473">
    <property type="entry name" value="MFS general substrate transporter"/>
    <property type="match status" value="1"/>
</dbReference>
<dbReference type="RefSeq" id="WP_065544365.1">
    <property type="nucleotide sequence ID" value="NZ_CP015405.2"/>
</dbReference>
<keyword evidence="4 7" id="KW-0812">Transmembrane</keyword>
<dbReference type="KEGG" id="byl:A4V09_22535"/>
<evidence type="ECO:0000256" key="7">
    <source>
        <dbReference type="SAM" id="Phobius"/>
    </source>
</evidence>
<feature type="transmembrane region" description="Helical" evidence="7">
    <location>
        <begin position="263"/>
        <end position="283"/>
    </location>
</feature>
<dbReference type="Proteomes" id="UP000092574">
    <property type="component" value="Chromosome"/>
</dbReference>
<feature type="transmembrane region" description="Helical" evidence="7">
    <location>
        <begin position="139"/>
        <end position="159"/>
    </location>
</feature>
<feature type="transmembrane region" description="Helical" evidence="7">
    <location>
        <begin position="388"/>
        <end position="405"/>
    </location>
</feature>
<dbReference type="Gene3D" id="1.20.1250.20">
    <property type="entry name" value="MFS general substrate transporter like domains"/>
    <property type="match status" value="1"/>
</dbReference>
<dbReference type="EMBL" id="CP015405">
    <property type="protein sequence ID" value="ANU78281.1"/>
    <property type="molecule type" value="Genomic_DNA"/>
</dbReference>
<evidence type="ECO:0000256" key="5">
    <source>
        <dbReference type="ARBA" id="ARBA00022989"/>
    </source>
</evidence>
<dbReference type="PANTHER" id="PTHR43266">
    <property type="entry name" value="MACROLIDE-EFFLUX PROTEIN"/>
    <property type="match status" value="1"/>
</dbReference>
<organism evidence="9 10">
    <name type="scientific">Blautia pseudococcoides</name>
    <dbReference type="NCBI Taxonomy" id="1796616"/>
    <lineage>
        <taxon>Bacteria</taxon>
        <taxon>Bacillati</taxon>
        <taxon>Bacillota</taxon>
        <taxon>Clostridia</taxon>
        <taxon>Lachnospirales</taxon>
        <taxon>Lachnospiraceae</taxon>
        <taxon>Blautia</taxon>
    </lineage>
</organism>
<dbReference type="STRING" id="1796616.A4V09_22535"/>
<feature type="transmembrane region" description="Helical" evidence="7">
    <location>
        <begin position="99"/>
        <end position="118"/>
    </location>
</feature>
<keyword evidence="2" id="KW-0813">Transport</keyword>
<comment type="subcellular location">
    <subcellularLocation>
        <location evidence="1">Cell membrane</location>
        <topology evidence="1">Multi-pass membrane protein</topology>
    </subcellularLocation>
</comment>
<keyword evidence="3" id="KW-1003">Cell membrane</keyword>
<dbReference type="GO" id="GO:0022857">
    <property type="term" value="F:transmembrane transporter activity"/>
    <property type="evidence" value="ECO:0007669"/>
    <property type="project" value="InterPro"/>
</dbReference>
<protein>
    <submittedName>
        <fullName evidence="9">MFS transporter</fullName>
    </submittedName>
</protein>
<feature type="domain" description="Major facilitator superfamily (MFS) profile" evidence="8">
    <location>
        <begin position="9"/>
        <end position="413"/>
    </location>
</feature>
<dbReference type="GO" id="GO:0005886">
    <property type="term" value="C:plasma membrane"/>
    <property type="evidence" value="ECO:0007669"/>
    <property type="project" value="UniProtKB-SubCell"/>
</dbReference>
<evidence type="ECO:0000256" key="4">
    <source>
        <dbReference type="ARBA" id="ARBA00022692"/>
    </source>
</evidence>
<feature type="transmembrane region" description="Helical" evidence="7">
    <location>
        <begin position="320"/>
        <end position="345"/>
    </location>
</feature>
<evidence type="ECO:0000256" key="1">
    <source>
        <dbReference type="ARBA" id="ARBA00004651"/>
    </source>
</evidence>
<feature type="transmembrane region" description="Helical" evidence="7">
    <location>
        <begin position="74"/>
        <end position="93"/>
    </location>
</feature>
<keyword evidence="6 7" id="KW-0472">Membrane</keyword>
<feature type="transmembrane region" description="Helical" evidence="7">
    <location>
        <begin position="12"/>
        <end position="31"/>
    </location>
</feature>
<sequence>MKKNGFSRDFMLVVMGQIISLFGNAVVRFALPLHLLNISQSPTLYGMVSALAFLPLLIMSPLGGVIADRVNKRNIMVVLDFSTAGIILLFLLLSGQVNLVALILAALILLYSISGLYQPSVQASMPFLVPEEKLVQANAVINTVSSLAGLLGPVLGGIFYSMKGIHVVLAISMVCFFLSAVMEIFIRIPFTKRETNMGAFRIIFGDLKESVHFIAKSQKVIGKATVIIAFVNLFISSLLIIGLPVLCTQVLEFQKADPNQMYGYLSGIMAFGGIAGGIAAGILGGKIKIGDTWKLIVAVALLMFPMGGILYSSVPDMGKYLVLAAGAFLIMLCATLFTVQTMSFVQMKTPGHLIGKVISWVMAIATCSQPLGQAVYGVVFEQARGLEWAIFMTAGIASIFVGLYLRKIWISEGILDSGTEAVSGAYK</sequence>
<dbReference type="PANTHER" id="PTHR43266:SF9">
    <property type="entry name" value="PERMEASE, MAJOR FACILITATOR SUPERFAMILY-RELATED"/>
    <property type="match status" value="1"/>
</dbReference>
<feature type="transmembrane region" description="Helical" evidence="7">
    <location>
        <begin position="43"/>
        <end position="67"/>
    </location>
</feature>
<dbReference type="PROSITE" id="PS50850">
    <property type="entry name" value="MFS"/>
    <property type="match status" value="1"/>
</dbReference>
<proteinExistence type="predicted"/>
<feature type="transmembrane region" description="Helical" evidence="7">
    <location>
        <begin position="226"/>
        <end position="251"/>
    </location>
</feature>
<dbReference type="OrthoDB" id="9763297at2"/>
<dbReference type="CDD" id="cd06173">
    <property type="entry name" value="MFS_MefA_like"/>
    <property type="match status" value="1"/>
</dbReference>
<evidence type="ECO:0000256" key="2">
    <source>
        <dbReference type="ARBA" id="ARBA00022448"/>
    </source>
</evidence>
<dbReference type="InterPro" id="IPR036259">
    <property type="entry name" value="MFS_trans_sf"/>
</dbReference>
<evidence type="ECO:0000313" key="9">
    <source>
        <dbReference type="EMBL" id="ANU78281.1"/>
    </source>
</evidence>
<feature type="transmembrane region" description="Helical" evidence="7">
    <location>
        <begin position="165"/>
        <end position="186"/>
    </location>
</feature>
<dbReference type="AlphaFoldDB" id="A0A1C7IF54"/>
<feature type="transmembrane region" description="Helical" evidence="7">
    <location>
        <begin position="295"/>
        <end position="314"/>
    </location>
</feature>
<gene>
    <name evidence="9" type="ORF">A4V09_22535</name>
</gene>
<evidence type="ECO:0000256" key="6">
    <source>
        <dbReference type="ARBA" id="ARBA00023136"/>
    </source>
</evidence>
<name>A0A1C7IF54_9FIRM</name>
<feature type="transmembrane region" description="Helical" evidence="7">
    <location>
        <begin position="357"/>
        <end position="376"/>
    </location>
</feature>
<evidence type="ECO:0000256" key="3">
    <source>
        <dbReference type="ARBA" id="ARBA00022475"/>
    </source>
</evidence>
<reference evidence="9" key="1">
    <citation type="submission" date="2017-04" db="EMBL/GenBank/DDBJ databases">
        <title>Complete Genome Sequences of Twelve Strains of a Stable Defined Moderately Diverse Mouse Microbiota 2 (sDMDMm2).</title>
        <authorList>
            <person name="Uchimura Y."/>
            <person name="Wyss M."/>
            <person name="Brugiroux S."/>
            <person name="Limenitakis J.P."/>
            <person name="Stecher B."/>
            <person name="McCoy K.D."/>
            <person name="Macpherson A.J."/>
        </authorList>
    </citation>
    <scope>NUCLEOTIDE SEQUENCE</scope>
    <source>
        <strain evidence="9">YL58</strain>
    </source>
</reference>
<evidence type="ECO:0000259" key="8">
    <source>
        <dbReference type="PROSITE" id="PS50850"/>
    </source>
</evidence>
<accession>A0A1C7IF54</accession>
<dbReference type="InterPro" id="IPR011701">
    <property type="entry name" value="MFS"/>
</dbReference>
<keyword evidence="5 7" id="KW-1133">Transmembrane helix</keyword>
<dbReference type="Pfam" id="PF07690">
    <property type="entry name" value="MFS_1"/>
    <property type="match status" value="1"/>
</dbReference>